<sequence>MIYPLFALMKGLNPKEGVDYFCFSLYMIGTTLRLLYRMLYAHYSGVWKAMMESSGKGSVREIQNDGQIYPISPSVQLNRCQSQQLNVYYFSGAFY</sequence>
<keyword evidence="2" id="KW-1185">Reference proteome</keyword>
<name>A0A8J8NVM5_HALGN</name>
<dbReference type="AlphaFoldDB" id="A0A8J8NVM5"/>
<reference evidence="1" key="1">
    <citation type="submission" date="2019-06" db="EMBL/GenBank/DDBJ databases">
        <authorList>
            <person name="Zheng W."/>
        </authorList>
    </citation>
    <scope>NUCLEOTIDE SEQUENCE</scope>
    <source>
        <strain evidence="1">QDHG01</strain>
    </source>
</reference>
<proteinExistence type="predicted"/>
<dbReference type="Proteomes" id="UP000785679">
    <property type="component" value="Unassembled WGS sequence"/>
</dbReference>
<evidence type="ECO:0000313" key="1">
    <source>
        <dbReference type="EMBL" id="TNV81958.1"/>
    </source>
</evidence>
<gene>
    <name evidence="1" type="ORF">FGO68_gene3228</name>
</gene>
<evidence type="ECO:0000313" key="2">
    <source>
        <dbReference type="Proteomes" id="UP000785679"/>
    </source>
</evidence>
<organism evidence="1 2">
    <name type="scientific">Halteria grandinella</name>
    <dbReference type="NCBI Taxonomy" id="5974"/>
    <lineage>
        <taxon>Eukaryota</taxon>
        <taxon>Sar</taxon>
        <taxon>Alveolata</taxon>
        <taxon>Ciliophora</taxon>
        <taxon>Intramacronucleata</taxon>
        <taxon>Spirotrichea</taxon>
        <taxon>Stichotrichia</taxon>
        <taxon>Sporadotrichida</taxon>
        <taxon>Halteriidae</taxon>
        <taxon>Halteria</taxon>
    </lineage>
</organism>
<accession>A0A8J8NVM5</accession>
<protein>
    <submittedName>
        <fullName evidence="1">Uncharacterized protein</fullName>
    </submittedName>
</protein>
<comment type="caution">
    <text evidence="1">The sequence shown here is derived from an EMBL/GenBank/DDBJ whole genome shotgun (WGS) entry which is preliminary data.</text>
</comment>
<dbReference type="EMBL" id="RRYP01005528">
    <property type="protein sequence ID" value="TNV81958.1"/>
    <property type="molecule type" value="Genomic_DNA"/>
</dbReference>